<dbReference type="AlphaFoldDB" id="A0A4V1HHZ9"/>
<dbReference type="Pfam" id="PF07963">
    <property type="entry name" value="N_methyl"/>
    <property type="match status" value="1"/>
</dbReference>
<dbReference type="SUPFAM" id="SSF54523">
    <property type="entry name" value="Pili subunits"/>
    <property type="match status" value="1"/>
</dbReference>
<feature type="transmembrane region" description="Helical" evidence="1">
    <location>
        <begin position="12"/>
        <end position="29"/>
    </location>
</feature>
<dbReference type="InterPro" id="IPR011049">
    <property type="entry name" value="Serralysin-like_metalloprot_C"/>
</dbReference>
<proteinExistence type="predicted"/>
<dbReference type="KEGG" id="thig:FE785_09155"/>
<dbReference type="Proteomes" id="UP000304864">
    <property type="component" value="Chromosome"/>
</dbReference>
<dbReference type="PROSITE" id="PS00409">
    <property type="entry name" value="PROKAR_NTER_METHYL"/>
    <property type="match status" value="1"/>
</dbReference>
<evidence type="ECO:0000256" key="1">
    <source>
        <dbReference type="SAM" id="Phobius"/>
    </source>
</evidence>
<name>A0A4V1HHZ9_9GAMM</name>
<evidence type="ECO:0000313" key="3">
    <source>
        <dbReference type="Proteomes" id="UP000304864"/>
    </source>
</evidence>
<protein>
    <submittedName>
        <fullName evidence="2">Prepilin-type N-terminal cleavage/methylation domain-containing protein</fullName>
    </submittedName>
</protein>
<dbReference type="OrthoDB" id="7067387at2"/>
<evidence type="ECO:0000313" key="2">
    <source>
        <dbReference type="EMBL" id="QCU90783.1"/>
    </source>
</evidence>
<organism evidence="2 3">
    <name type="scientific">Thiomicrorhabdus sediminis</name>
    <dbReference type="NCBI Taxonomy" id="2580412"/>
    <lineage>
        <taxon>Bacteria</taxon>
        <taxon>Pseudomonadati</taxon>
        <taxon>Pseudomonadota</taxon>
        <taxon>Gammaproteobacteria</taxon>
        <taxon>Thiotrichales</taxon>
        <taxon>Piscirickettsiaceae</taxon>
        <taxon>Thiomicrorhabdus</taxon>
    </lineage>
</organism>
<dbReference type="InterPro" id="IPR045584">
    <property type="entry name" value="Pilin-like"/>
</dbReference>
<dbReference type="NCBIfam" id="TIGR02532">
    <property type="entry name" value="IV_pilin_GFxxxE"/>
    <property type="match status" value="1"/>
</dbReference>
<keyword evidence="1" id="KW-0472">Membrane</keyword>
<sequence>MINRSKQGGFSLVEMMVVLAILGILFVGVTEGMKSFQETELGKSNNEKLDLVKQQLLKFVQAEKYLLCPDSDGDGYENRTPSAVVIGTLGNVQACTVSYGTVPYRDLGLKESQAVDAWNNAIAYAVNTQTTDAQKICDKTEAASMFCNLVPGVLWFSLADTPPLAINRGDGNYYICKLGVAQCDATFVLDSNNVLQDATVVLVAFNQTGQQAWDDCSELSTSQQENCDADLYYQKQSYSSGGVIDDDQIQTINGYEIKALAMGTVMTWNAFDSASSAADLTPTYEAFDIAAGDDVSSLYSSDSDVVMINHDVDQAVRLGNGDDYMVIGNDLNANANLALNKGNDSLYIVGSSYSNVNLGLGDDTMVLGGDLTNNLSAQAGNDRVWIQGSVLSGSSLDLGKNDDVLWLGKSDNADSGQIFTTLQGGDGYDIVVFENQASWSDLSASEQSNLQNFELAIFKTGSDGGSGRAYCFLDGSSPSCY</sequence>
<accession>A0A4V1HHZ9</accession>
<dbReference type="EMBL" id="CP040602">
    <property type="protein sequence ID" value="QCU90783.1"/>
    <property type="molecule type" value="Genomic_DNA"/>
</dbReference>
<keyword evidence="3" id="KW-1185">Reference proteome</keyword>
<keyword evidence="1" id="KW-1133">Transmembrane helix</keyword>
<reference evidence="2 3" key="1">
    <citation type="submission" date="2019-05" db="EMBL/GenBank/DDBJ databases">
        <title>Thiomicrorhabdus sediminis sp. nov, a novel sulfur-oxidizing bacterium isolated from coastal sediment.</title>
        <authorList>
            <person name="Liu X."/>
        </authorList>
    </citation>
    <scope>NUCLEOTIDE SEQUENCE [LARGE SCALE GENOMIC DNA]</scope>
    <source>
        <strain evidence="2 3">G1</strain>
    </source>
</reference>
<gene>
    <name evidence="2" type="ORF">FE785_09155</name>
</gene>
<dbReference type="SUPFAM" id="SSF51120">
    <property type="entry name" value="beta-Roll"/>
    <property type="match status" value="1"/>
</dbReference>
<dbReference type="Gene3D" id="2.160.20.160">
    <property type="match status" value="1"/>
</dbReference>
<dbReference type="RefSeq" id="WP_138565457.1">
    <property type="nucleotide sequence ID" value="NZ_CP040602.1"/>
</dbReference>
<keyword evidence="1" id="KW-0812">Transmembrane</keyword>
<dbReference type="InterPro" id="IPR012902">
    <property type="entry name" value="N_methyl_site"/>
</dbReference>